<sequence length="254" mass="26016">MRNPRVAEILSVITAPGGEEDALPARLCAECLSALSVSGAGVALMTADGPSGVVLAATDDRARQLEELQFALGEGPCVEASGSGRPVLRPDLGAVGSAGSGRWPRFGAAVLDAGVRAIFAFPLRVGAIRVGVLDLYRDTPGPLDSTELADALAFADAATVMVLHLQDPDEHGGVNAALTGPIDSQAVVHQATGMITIQLGVSLAEALLRLRAHAYATGRTVSAVAADVVDRRVSFDDSESGTTEPGTTTGRDRP</sequence>
<dbReference type="InterPro" id="IPR012074">
    <property type="entry name" value="GAF_ANTAR"/>
</dbReference>
<keyword evidence="6" id="KW-1185">Reference proteome</keyword>
<feature type="region of interest" description="Disordered" evidence="3">
    <location>
        <begin position="234"/>
        <end position="254"/>
    </location>
</feature>
<feature type="domain" description="ANTAR" evidence="4">
    <location>
        <begin position="174"/>
        <end position="229"/>
    </location>
</feature>
<dbReference type="Gene3D" id="1.10.10.10">
    <property type="entry name" value="Winged helix-like DNA-binding domain superfamily/Winged helix DNA-binding domain"/>
    <property type="match status" value="1"/>
</dbReference>
<dbReference type="InterPro" id="IPR005561">
    <property type="entry name" value="ANTAR"/>
</dbReference>
<evidence type="ECO:0000313" key="5">
    <source>
        <dbReference type="EMBL" id="SDN91802.1"/>
    </source>
</evidence>
<dbReference type="Pfam" id="PF13185">
    <property type="entry name" value="GAF_2"/>
    <property type="match status" value="1"/>
</dbReference>
<dbReference type="Gene3D" id="3.30.450.40">
    <property type="match status" value="1"/>
</dbReference>
<dbReference type="SMART" id="SM01012">
    <property type="entry name" value="ANTAR"/>
    <property type="match status" value="1"/>
</dbReference>
<evidence type="ECO:0000259" key="4">
    <source>
        <dbReference type="SMART" id="SM01012"/>
    </source>
</evidence>
<dbReference type="STRING" id="504798.SAMN05421871_103570"/>
<reference evidence="6" key="1">
    <citation type="submission" date="2016-10" db="EMBL/GenBank/DDBJ databases">
        <authorList>
            <person name="Varghese N."/>
            <person name="Submissions S."/>
        </authorList>
    </citation>
    <scope>NUCLEOTIDE SEQUENCE [LARGE SCALE GENOMIC DNA]</scope>
    <source>
        <strain evidence="6">IBRC-M 10655</strain>
    </source>
</reference>
<dbReference type="RefSeq" id="WP_133794755.1">
    <property type="nucleotide sequence ID" value="NZ_FNDV01000003.1"/>
</dbReference>
<dbReference type="GO" id="GO:0003723">
    <property type="term" value="F:RNA binding"/>
    <property type="evidence" value="ECO:0007669"/>
    <property type="project" value="InterPro"/>
</dbReference>
<name>A0A1H0FBE1_9PSEU</name>
<dbReference type="InterPro" id="IPR036388">
    <property type="entry name" value="WH-like_DNA-bd_sf"/>
</dbReference>
<dbReference type="InterPro" id="IPR029016">
    <property type="entry name" value="GAF-like_dom_sf"/>
</dbReference>
<dbReference type="EMBL" id="FNJB01000001">
    <property type="protein sequence ID" value="SDN91802.1"/>
    <property type="molecule type" value="Genomic_DNA"/>
</dbReference>
<evidence type="ECO:0000256" key="2">
    <source>
        <dbReference type="ARBA" id="ARBA00023163"/>
    </source>
</evidence>
<evidence type="ECO:0000313" key="6">
    <source>
        <dbReference type="Proteomes" id="UP000199651"/>
    </source>
</evidence>
<accession>A0A1H0FBE1</accession>
<organism evidence="5 6">
    <name type="scientific">Actinokineospora alba</name>
    <dbReference type="NCBI Taxonomy" id="504798"/>
    <lineage>
        <taxon>Bacteria</taxon>
        <taxon>Bacillati</taxon>
        <taxon>Actinomycetota</taxon>
        <taxon>Actinomycetes</taxon>
        <taxon>Pseudonocardiales</taxon>
        <taxon>Pseudonocardiaceae</taxon>
        <taxon>Actinokineospora</taxon>
    </lineage>
</organism>
<keyword evidence="2" id="KW-0804">Transcription</keyword>
<gene>
    <name evidence="5" type="ORF">SAMN05192558_101300</name>
</gene>
<dbReference type="InterPro" id="IPR003018">
    <property type="entry name" value="GAF"/>
</dbReference>
<protein>
    <submittedName>
        <fullName evidence="5">ANTAR domain-containing protein</fullName>
    </submittedName>
</protein>
<dbReference type="SUPFAM" id="SSF55781">
    <property type="entry name" value="GAF domain-like"/>
    <property type="match status" value="1"/>
</dbReference>
<proteinExistence type="predicted"/>
<keyword evidence="1" id="KW-0805">Transcription regulation</keyword>
<dbReference type="OrthoDB" id="7466251at2"/>
<feature type="compositionally biased region" description="Low complexity" evidence="3">
    <location>
        <begin position="240"/>
        <end position="254"/>
    </location>
</feature>
<evidence type="ECO:0000256" key="1">
    <source>
        <dbReference type="ARBA" id="ARBA00023015"/>
    </source>
</evidence>
<evidence type="ECO:0000256" key="3">
    <source>
        <dbReference type="SAM" id="MobiDB-lite"/>
    </source>
</evidence>
<dbReference type="PIRSF" id="PIRSF036625">
    <property type="entry name" value="GAF_ANTAR"/>
    <property type="match status" value="1"/>
</dbReference>
<dbReference type="Proteomes" id="UP000199651">
    <property type="component" value="Unassembled WGS sequence"/>
</dbReference>
<dbReference type="AlphaFoldDB" id="A0A1H0FBE1"/>
<dbReference type="Pfam" id="PF03861">
    <property type="entry name" value="ANTAR"/>
    <property type="match status" value="1"/>
</dbReference>